<dbReference type="Gene3D" id="2.130.10.10">
    <property type="entry name" value="YVTN repeat-like/Quinoprotein amine dehydrogenase"/>
    <property type="match status" value="1"/>
</dbReference>
<reference evidence="5" key="1">
    <citation type="journal article" date="2023" name="Mol. Phylogenet. Evol.">
        <title>Genome-scale phylogeny and comparative genomics of the fungal order Sordariales.</title>
        <authorList>
            <person name="Hensen N."/>
            <person name="Bonometti L."/>
            <person name="Westerberg I."/>
            <person name="Brannstrom I.O."/>
            <person name="Guillou S."/>
            <person name="Cros-Aarteil S."/>
            <person name="Calhoun S."/>
            <person name="Haridas S."/>
            <person name="Kuo A."/>
            <person name="Mondo S."/>
            <person name="Pangilinan J."/>
            <person name="Riley R."/>
            <person name="LaButti K."/>
            <person name="Andreopoulos B."/>
            <person name="Lipzen A."/>
            <person name="Chen C."/>
            <person name="Yan M."/>
            <person name="Daum C."/>
            <person name="Ng V."/>
            <person name="Clum A."/>
            <person name="Steindorff A."/>
            <person name="Ohm R.A."/>
            <person name="Martin F."/>
            <person name="Silar P."/>
            <person name="Natvig D.O."/>
            <person name="Lalanne C."/>
            <person name="Gautier V."/>
            <person name="Ament-Velasquez S.L."/>
            <person name="Kruys A."/>
            <person name="Hutchinson M.I."/>
            <person name="Powell A.J."/>
            <person name="Barry K."/>
            <person name="Miller A.N."/>
            <person name="Grigoriev I.V."/>
            <person name="Debuchy R."/>
            <person name="Gladieux P."/>
            <person name="Hiltunen Thoren M."/>
            <person name="Johannesson H."/>
        </authorList>
    </citation>
    <scope>NUCLEOTIDE SEQUENCE</scope>
    <source>
        <strain evidence="5">CBS 955.72</strain>
    </source>
</reference>
<evidence type="ECO:0000256" key="4">
    <source>
        <dbReference type="SAM" id="MobiDB-lite"/>
    </source>
</evidence>
<evidence type="ECO:0000256" key="2">
    <source>
        <dbReference type="ARBA" id="ARBA00022737"/>
    </source>
</evidence>
<sequence length="609" mass="67677">MLAEVDDQEASNGAFRGVSNGSRAGEEGSTSGRTHKVPPESMNGSTHNGKSAAHAVDAPSPTYLGHDREEVTRILIQALSDMGYHSAAESVSRDSGYELESPTVAAFRTAVLDGSWARAEELLAGAVFSTERRSGNGLVLAPGADANTMKVWIRQQKFLELLERRETARALIILRTELTPLCSEQHQKLHALSSLLMCQSAEDLKAKADWDGAFGQSRHVLLSELSRRISPSVMLPEHRLAVLLEQVKESQIGNCLYHTSSQPPSLYSDHVCDKSQFPTEVVFELDKHSGEVWQISFSHDGTRLASCGIDQYVMIWDVSTFEIIHKIQAHEAGEVCNLAWSPDDTMIISCGRDRFAKIWNTETGSLVKTLERFNEPVSSCVWAADCRTFITGSFDKDKSLCQWNLDGDRLYTWTKKHRTEDLAVSPDGHWLVAMDERNWLHVYNFVTRELEYEWDLKTRPTSVSISQDSRFLLVNKVDGEAQLIDIATRDAIQKYQGHSGGEYTIRSAFGGANESFVISGSEDGHVSIWHKSTGIPIEKLDAHHPRCNSVCWNPADPCMFASCGDDGKIKIWSNKERVRSLAYTQLHSNGTTSRSPTNGWATSGEQLAE</sequence>
<dbReference type="GO" id="GO:0043161">
    <property type="term" value="P:proteasome-mediated ubiquitin-dependent protein catabolic process"/>
    <property type="evidence" value="ECO:0007669"/>
    <property type="project" value="TreeGrafter"/>
</dbReference>
<dbReference type="PROSITE" id="PS00678">
    <property type="entry name" value="WD_REPEATS_1"/>
    <property type="match status" value="2"/>
</dbReference>
<organism evidence="5 6">
    <name type="scientific">Lasiosphaeria hispida</name>
    <dbReference type="NCBI Taxonomy" id="260671"/>
    <lineage>
        <taxon>Eukaryota</taxon>
        <taxon>Fungi</taxon>
        <taxon>Dikarya</taxon>
        <taxon>Ascomycota</taxon>
        <taxon>Pezizomycotina</taxon>
        <taxon>Sordariomycetes</taxon>
        <taxon>Sordariomycetidae</taxon>
        <taxon>Sordariales</taxon>
        <taxon>Lasiosphaeriaceae</taxon>
        <taxon>Lasiosphaeria</taxon>
    </lineage>
</organism>
<feature type="repeat" description="WD" evidence="3">
    <location>
        <begin position="285"/>
        <end position="326"/>
    </location>
</feature>
<dbReference type="Proteomes" id="UP001275084">
    <property type="component" value="Unassembled WGS sequence"/>
</dbReference>
<dbReference type="InterPro" id="IPR051350">
    <property type="entry name" value="WD_repeat-ST_regulator"/>
</dbReference>
<dbReference type="PROSITE" id="PS50082">
    <property type="entry name" value="WD_REPEATS_2"/>
    <property type="match status" value="3"/>
</dbReference>
<name>A0AAJ0MH96_9PEZI</name>
<dbReference type="SMART" id="SM00320">
    <property type="entry name" value="WD40"/>
    <property type="match status" value="7"/>
</dbReference>
<accession>A0AAJ0MH96</accession>
<evidence type="ECO:0000313" key="6">
    <source>
        <dbReference type="Proteomes" id="UP001275084"/>
    </source>
</evidence>
<reference evidence="5" key="2">
    <citation type="submission" date="2023-06" db="EMBL/GenBank/DDBJ databases">
        <authorList>
            <consortium name="Lawrence Berkeley National Laboratory"/>
            <person name="Haridas S."/>
            <person name="Hensen N."/>
            <person name="Bonometti L."/>
            <person name="Westerberg I."/>
            <person name="Brannstrom I.O."/>
            <person name="Guillou S."/>
            <person name="Cros-Aarteil S."/>
            <person name="Calhoun S."/>
            <person name="Kuo A."/>
            <person name="Mondo S."/>
            <person name="Pangilinan J."/>
            <person name="Riley R."/>
            <person name="Labutti K."/>
            <person name="Andreopoulos B."/>
            <person name="Lipzen A."/>
            <person name="Chen C."/>
            <person name="Yanf M."/>
            <person name="Daum C."/>
            <person name="Ng V."/>
            <person name="Clum A."/>
            <person name="Steindorff A."/>
            <person name="Ohm R."/>
            <person name="Martin F."/>
            <person name="Silar P."/>
            <person name="Natvig D."/>
            <person name="Lalanne C."/>
            <person name="Gautier V."/>
            <person name="Ament-Velasquez S.L."/>
            <person name="Kruys A."/>
            <person name="Hutchinson M.I."/>
            <person name="Powell A.J."/>
            <person name="Barry K."/>
            <person name="Miller A.N."/>
            <person name="Grigoriev I.V."/>
            <person name="Debuchy R."/>
            <person name="Gladieux P."/>
            <person name="Thoren M.H."/>
            <person name="Johannesson H."/>
        </authorList>
    </citation>
    <scope>NUCLEOTIDE SEQUENCE</scope>
    <source>
        <strain evidence="5">CBS 955.72</strain>
    </source>
</reference>
<dbReference type="PROSITE" id="PS50294">
    <property type="entry name" value="WD_REPEATS_REGION"/>
    <property type="match status" value="2"/>
</dbReference>
<dbReference type="Pfam" id="PF00400">
    <property type="entry name" value="WD40"/>
    <property type="match status" value="5"/>
</dbReference>
<gene>
    <name evidence="5" type="ORF">B0T25DRAFT_83028</name>
</gene>
<proteinExistence type="predicted"/>
<dbReference type="InterPro" id="IPR015943">
    <property type="entry name" value="WD40/YVTN_repeat-like_dom_sf"/>
</dbReference>
<evidence type="ECO:0000313" key="5">
    <source>
        <dbReference type="EMBL" id="KAK3359015.1"/>
    </source>
</evidence>
<dbReference type="GO" id="GO:0034657">
    <property type="term" value="C:GID complex"/>
    <property type="evidence" value="ECO:0007669"/>
    <property type="project" value="TreeGrafter"/>
</dbReference>
<protein>
    <submittedName>
        <fullName evidence="5">WD domain-containing protein</fullName>
    </submittedName>
</protein>
<feature type="region of interest" description="Disordered" evidence="4">
    <location>
        <begin position="1"/>
        <end position="64"/>
    </location>
</feature>
<dbReference type="InterPro" id="IPR001680">
    <property type="entry name" value="WD40_rpt"/>
</dbReference>
<dbReference type="CDD" id="cd00200">
    <property type="entry name" value="WD40"/>
    <property type="match status" value="1"/>
</dbReference>
<keyword evidence="1 3" id="KW-0853">WD repeat</keyword>
<keyword evidence="6" id="KW-1185">Reference proteome</keyword>
<feature type="repeat" description="WD" evidence="3">
    <location>
        <begin position="328"/>
        <end position="369"/>
    </location>
</feature>
<dbReference type="InterPro" id="IPR019775">
    <property type="entry name" value="WD40_repeat_CS"/>
</dbReference>
<dbReference type="PANTHER" id="PTHR22838">
    <property type="entry name" value="WD REPEAT PROTEIN 26-RELATED"/>
    <property type="match status" value="1"/>
</dbReference>
<dbReference type="InterPro" id="IPR036322">
    <property type="entry name" value="WD40_repeat_dom_sf"/>
</dbReference>
<keyword evidence="2" id="KW-0677">Repeat</keyword>
<dbReference type="PANTHER" id="PTHR22838:SF0">
    <property type="entry name" value="WD REPEAT-CONTAINING PROTEIN 26"/>
    <property type="match status" value="1"/>
</dbReference>
<dbReference type="AlphaFoldDB" id="A0AAJ0MH96"/>
<feature type="region of interest" description="Disordered" evidence="4">
    <location>
        <begin position="588"/>
        <end position="609"/>
    </location>
</feature>
<comment type="caution">
    <text evidence="5">The sequence shown here is derived from an EMBL/GenBank/DDBJ whole genome shotgun (WGS) entry which is preliminary data.</text>
</comment>
<dbReference type="Pfam" id="PF23627">
    <property type="entry name" value="LisH_WDR26"/>
    <property type="match status" value="1"/>
</dbReference>
<feature type="repeat" description="WD" evidence="3">
    <location>
        <begin position="540"/>
        <end position="573"/>
    </location>
</feature>
<evidence type="ECO:0000256" key="1">
    <source>
        <dbReference type="ARBA" id="ARBA00022574"/>
    </source>
</evidence>
<evidence type="ECO:0000256" key="3">
    <source>
        <dbReference type="PROSITE-ProRule" id="PRU00221"/>
    </source>
</evidence>
<dbReference type="EMBL" id="JAUIQD010000002">
    <property type="protein sequence ID" value="KAK3359015.1"/>
    <property type="molecule type" value="Genomic_DNA"/>
</dbReference>
<dbReference type="SUPFAM" id="SSF50978">
    <property type="entry name" value="WD40 repeat-like"/>
    <property type="match status" value="1"/>
</dbReference>